<feature type="region of interest" description="Disordered" evidence="1">
    <location>
        <begin position="46"/>
        <end position="75"/>
    </location>
</feature>
<dbReference type="EMBL" id="NHYE01004255">
    <property type="protein sequence ID" value="PPQ85625.1"/>
    <property type="molecule type" value="Genomic_DNA"/>
</dbReference>
<dbReference type="InParanoid" id="A0A409X4D5"/>
<dbReference type="Proteomes" id="UP000284706">
    <property type="component" value="Unassembled WGS sequence"/>
</dbReference>
<comment type="caution">
    <text evidence="2">The sequence shown here is derived from an EMBL/GenBank/DDBJ whole genome shotgun (WGS) entry which is preliminary data.</text>
</comment>
<feature type="compositionally biased region" description="Low complexity" evidence="1">
    <location>
        <begin position="60"/>
        <end position="75"/>
    </location>
</feature>
<accession>A0A409X4D5</accession>
<name>A0A409X4D5_9AGAR</name>
<organism evidence="2 3">
    <name type="scientific">Gymnopilus dilepis</name>
    <dbReference type="NCBI Taxonomy" id="231916"/>
    <lineage>
        <taxon>Eukaryota</taxon>
        <taxon>Fungi</taxon>
        <taxon>Dikarya</taxon>
        <taxon>Basidiomycota</taxon>
        <taxon>Agaricomycotina</taxon>
        <taxon>Agaricomycetes</taxon>
        <taxon>Agaricomycetidae</taxon>
        <taxon>Agaricales</taxon>
        <taxon>Agaricineae</taxon>
        <taxon>Hymenogastraceae</taxon>
        <taxon>Gymnopilus</taxon>
    </lineage>
</organism>
<evidence type="ECO:0000313" key="3">
    <source>
        <dbReference type="Proteomes" id="UP000284706"/>
    </source>
</evidence>
<evidence type="ECO:0000256" key="1">
    <source>
        <dbReference type="SAM" id="MobiDB-lite"/>
    </source>
</evidence>
<proteinExistence type="predicted"/>
<keyword evidence="3" id="KW-1185">Reference proteome</keyword>
<reference evidence="2 3" key="1">
    <citation type="journal article" date="2018" name="Evol. Lett.">
        <title>Horizontal gene cluster transfer increased hallucinogenic mushroom diversity.</title>
        <authorList>
            <person name="Reynolds H.T."/>
            <person name="Vijayakumar V."/>
            <person name="Gluck-Thaler E."/>
            <person name="Korotkin H.B."/>
            <person name="Matheny P.B."/>
            <person name="Slot J.C."/>
        </authorList>
    </citation>
    <scope>NUCLEOTIDE SEQUENCE [LARGE SCALE GENOMIC DNA]</scope>
    <source>
        <strain evidence="2 3">SRW20</strain>
    </source>
</reference>
<dbReference type="AlphaFoldDB" id="A0A409X4D5"/>
<gene>
    <name evidence="2" type="ORF">CVT26_008834</name>
</gene>
<sequence>MVFSPGHSMQLLFTAVGLWLDSAVRMRLERLSCGADLLLKWDGGSQEEEPAEAAQTHSGLSNNQSSEPPNSLSLLLDNATMGPAVEIGPGPGLDLGEVGSGAAGLGVGCNSDNREPEFCPLLEPNVEVKGLEAKPIGLKALQVGIGLEVEEIGTGLGLEVEEVEEIEIVLGIEFIGLVAEAKASFFW</sequence>
<evidence type="ECO:0000313" key="2">
    <source>
        <dbReference type="EMBL" id="PPQ85625.1"/>
    </source>
</evidence>
<protein>
    <submittedName>
        <fullName evidence="2">Uncharacterized protein</fullName>
    </submittedName>
</protein>